<reference evidence="1 2" key="1">
    <citation type="submission" date="2020-08" db="EMBL/GenBank/DDBJ databases">
        <title>Genomic Encyclopedia of Type Strains, Phase IV (KMG-IV): sequencing the most valuable type-strain genomes for metagenomic binning, comparative biology and taxonomic classification.</title>
        <authorList>
            <person name="Goeker M."/>
        </authorList>
    </citation>
    <scope>NUCLEOTIDE SEQUENCE [LARGE SCALE GENOMIC DNA]</scope>
    <source>
        <strain evidence="1 2">DSM 27165</strain>
    </source>
</reference>
<gene>
    <name evidence="1" type="ORF">HNQ59_001428</name>
</gene>
<comment type="caution">
    <text evidence="1">The sequence shown here is derived from an EMBL/GenBank/DDBJ whole genome shotgun (WGS) entry which is preliminary data.</text>
</comment>
<organism evidence="1 2">
    <name type="scientific">Chitinivorax tropicus</name>
    <dbReference type="NCBI Taxonomy" id="714531"/>
    <lineage>
        <taxon>Bacteria</taxon>
        <taxon>Pseudomonadati</taxon>
        <taxon>Pseudomonadota</taxon>
        <taxon>Betaproteobacteria</taxon>
        <taxon>Chitinivorax</taxon>
    </lineage>
</organism>
<dbReference type="PANTHER" id="PTHR47197">
    <property type="entry name" value="PROTEIN NIRF"/>
    <property type="match status" value="1"/>
</dbReference>
<protein>
    <submittedName>
        <fullName evidence="1">Protein NirF</fullName>
    </submittedName>
</protein>
<dbReference type="Gene3D" id="2.140.10.20">
    <property type="entry name" value="C-terminal (heme d1) domain of cytochrome cd1-nitrite reductase"/>
    <property type="match status" value="1"/>
</dbReference>
<dbReference type="InterPro" id="IPR003143">
    <property type="entry name" value="Cyt_cd1_C_sf"/>
</dbReference>
<dbReference type="Pfam" id="PF02239">
    <property type="entry name" value="Cytochrom_D1"/>
    <property type="match status" value="1"/>
</dbReference>
<evidence type="ECO:0000313" key="2">
    <source>
        <dbReference type="Proteomes" id="UP000575898"/>
    </source>
</evidence>
<dbReference type="InterPro" id="IPR011048">
    <property type="entry name" value="Haem_d1_sf"/>
</dbReference>
<dbReference type="EMBL" id="JACHHY010000007">
    <property type="protein sequence ID" value="MBB5018143.1"/>
    <property type="molecule type" value="Genomic_DNA"/>
</dbReference>
<proteinExistence type="predicted"/>
<dbReference type="InterPro" id="IPR051200">
    <property type="entry name" value="Host-pathogen_enzymatic-act"/>
</dbReference>
<name>A0A840MPN4_9PROT</name>
<accession>A0A840MPN4</accession>
<dbReference type="PANTHER" id="PTHR47197:SF3">
    <property type="entry name" value="DIHYDRO-HEME D1 DEHYDROGENASE"/>
    <property type="match status" value="1"/>
</dbReference>
<evidence type="ECO:0000313" key="1">
    <source>
        <dbReference type="EMBL" id="MBB5018143.1"/>
    </source>
</evidence>
<dbReference type="SUPFAM" id="SSF51004">
    <property type="entry name" value="C-terminal (heme d1) domain of cytochrome cd1-nitrite reductase"/>
    <property type="match status" value="1"/>
</dbReference>
<sequence length="368" mass="40502">MLRGTGDLGVVIERADGAVQIIEQQSRRSLATIQGMGDLSHASVVFSRDARYAYIFGRDGGLTKLDLLAQRIDRRILQAGNSIGGAISQDGRLLVAQNYEPGGIRVFDADTLAPLADIPAITSAGRPSKVVGLADLPGNRFAYALFEGGEIWLADLSQPRKPSVQRFAAGMQPYDGLVSPDGRHYLAGLFGEDGLAMLDTWHPERGAQRILPNYGRGQEKLPVYKMPHLRGWALTSRHAFLPAIGQHAVLVADRQSWQPTAKVPVLGQPVFVMVEPTHRRVWVNFAFPDNDKVQVIDTDSLQVITTLTPGKAILHMEFTARGDEVWLSARDSNEVVVYRTDTFEQRASLPARSPSGIFFTWRAHRIGM</sequence>
<dbReference type="AlphaFoldDB" id="A0A840MPN4"/>
<dbReference type="Proteomes" id="UP000575898">
    <property type="component" value="Unassembled WGS sequence"/>
</dbReference>
<dbReference type="CDD" id="cd20778">
    <property type="entry name" value="8prop_hemeD1_NirF"/>
    <property type="match status" value="1"/>
</dbReference>
<keyword evidence="2" id="KW-1185">Reference proteome</keyword>